<dbReference type="Proteomes" id="UP000828048">
    <property type="component" value="Chromosome 9"/>
</dbReference>
<protein>
    <submittedName>
        <fullName evidence="1">Uncharacterized protein</fullName>
    </submittedName>
</protein>
<reference evidence="1 2" key="1">
    <citation type="journal article" date="2021" name="Hortic Res">
        <title>High-quality reference genome and annotation aids understanding of berry development for evergreen blueberry (Vaccinium darrowii).</title>
        <authorList>
            <person name="Yu J."/>
            <person name="Hulse-Kemp A.M."/>
            <person name="Babiker E."/>
            <person name="Staton M."/>
        </authorList>
    </citation>
    <scope>NUCLEOTIDE SEQUENCE [LARGE SCALE GENOMIC DNA]</scope>
    <source>
        <strain evidence="2">cv. NJ 8807/NJ 8810</strain>
        <tissue evidence="1">Young leaf</tissue>
    </source>
</reference>
<proteinExistence type="predicted"/>
<evidence type="ECO:0000313" key="1">
    <source>
        <dbReference type="EMBL" id="KAH7866297.1"/>
    </source>
</evidence>
<organism evidence="1 2">
    <name type="scientific">Vaccinium darrowii</name>
    <dbReference type="NCBI Taxonomy" id="229202"/>
    <lineage>
        <taxon>Eukaryota</taxon>
        <taxon>Viridiplantae</taxon>
        <taxon>Streptophyta</taxon>
        <taxon>Embryophyta</taxon>
        <taxon>Tracheophyta</taxon>
        <taxon>Spermatophyta</taxon>
        <taxon>Magnoliopsida</taxon>
        <taxon>eudicotyledons</taxon>
        <taxon>Gunneridae</taxon>
        <taxon>Pentapetalae</taxon>
        <taxon>asterids</taxon>
        <taxon>Ericales</taxon>
        <taxon>Ericaceae</taxon>
        <taxon>Vaccinioideae</taxon>
        <taxon>Vaccinieae</taxon>
        <taxon>Vaccinium</taxon>
    </lineage>
</organism>
<evidence type="ECO:0000313" key="2">
    <source>
        <dbReference type="Proteomes" id="UP000828048"/>
    </source>
</evidence>
<keyword evidence="2" id="KW-1185">Reference proteome</keyword>
<gene>
    <name evidence="1" type="ORF">Vadar_018441</name>
</gene>
<name>A0ACB7ZJS3_9ERIC</name>
<comment type="caution">
    <text evidence="1">The sequence shown here is derived from an EMBL/GenBank/DDBJ whole genome shotgun (WGS) entry which is preliminary data.</text>
</comment>
<dbReference type="EMBL" id="CM037159">
    <property type="protein sequence ID" value="KAH7866297.1"/>
    <property type="molecule type" value="Genomic_DNA"/>
</dbReference>
<sequence>MDEFDRNPVPPGFGTNQLPKFPGVSPKLSPHRPYNSHGGATHKRKGAQFLDPQQPVLAVAPLNSVPYTGPPLSPVQRETDRKVSNEPALVFLPSSPNEEEWNNIIAATKGGVGLTGSAARGKVGPIIGLMDIGEGEATYLFRVSLPGVAADKDKFSCDVEPSGKVVIKGVTSTGERKVRKHSQVFEMRTQNLCPPGPFSVSFQLPGPVDEKRCTVSFGVDGILEGSVKKRAQDGS</sequence>
<accession>A0ACB7ZJS3</accession>